<proteinExistence type="inferred from homology"/>
<dbReference type="SUPFAM" id="SSF116734">
    <property type="entry name" value="DNA methylase specificity domain"/>
    <property type="match status" value="2"/>
</dbReference>
<dbReference type="EMBL" id="FNZX01000004">
    <property type="protein sequence ID" value="SEK33894.1"/>
    <property type="molecule type" value="Genomic_DNA"/>
</dbReference>
<dbReference type="Gene3D" id="3.90.220.20">
    <property type="entry name" value="DNA methylase specificity domains"/>
    <property type="match status" value="2"/>
</dbReference>
<evidence type="ECO:0000313" key="5">
    <source>
        <dbReference type="EMBL" id="SEK33894.1"/>
    </source>
</evidence>
<dbReference type="Pfam" id="PF01420">
    <property type="entry name" value="Methylase_S"/>
    <property type="match status" value="1"/>
</dbReference>
<comment type="similarity">
    <text evidence="1">Belongs to the type-I restriction system S methylase family.</text>
</comment>
<sequence>MGLNKCVLGTYLELCSNKNSDLMFGISDVRGVNNQKQLMATKADLNGRDLSKFQIVYPGDFVFNHRTSRNGSKFSIAYNDGEKPIICTEDYVVFRIGEESKKYLNAKWLYMYFCRPEFDRYVITNSWGSSTEFYNWEDIQAVTIDLPPIDIQEKYVALFDAMVANQKSYECGLEDLRLVCDIHFDKSKKQRCLPLRELIEKKDVKNTDCIYGIDDVRGITNKKQFEDTKANLTGVDLSKFLVVDKGDFAYNSRTDGRDMLVLALNRENSVIVTFNYNVFSIKESAKKIVNSEYLYAYFKRSEFDRRVRFNSWGSSQELLSWENLCDICVPIPDIEIQNSIAEINKVYLDRKKINEKLIEQINILCPILIKGSIEEGRKKKGV</sequence>
<dbReference type="InterPro" id="IPR044946">
    <property type="entry name" value="Restrct_endonuc_typeI_TRD_sf"/>
</dbReference>
<dbReference type="PANTHER" id="PTHR30408">
    <property type="entry name" value="TYPE-1 RESTRICTION ENZYME ECOKI SPECIFICITY PROTEIN"/>
    <property type="match status" value="1"/>
</dbReference>
<name>A0A1H7G756_9FIRM</name>
<dbReference type="InterPro" id="IPR052021">
    <property type="entry name" value="Type-I_RS_S_subunit"/>
</dbReference>
<keyword evidence="6" id="KW-1185">Reference proteome</keyword>
<dbReference type="GO" id="GO:0003677">
    <property type="term" value="F:DNA binding"/>
    <property type="evidence" value="ECO:0007669"/>
    <property type="project" value="UniProtKB-KW"/>
</dbReference>
<protein>
    <submittedName>
        <fullName evidence="5">Type I restriction enzyme, S subunit</fullName>
    </submittedName>
</protein>
<evidence type="ECO:0000256" key="2">
    <source>
        <dbReference type="ARBA" id="ARBA00022747"/>
    </source>
</evidence>
<keyword evidence="2" id="KW-0680">Restriction system</keyword>
<keyword evidence="3" id="KW-0238">DNA-binding</keyword>
<accession>A0A1H7G756</accession>
<evidence type="ECO:0000313" key="6">
    <source>
        <dbReference type="Proteomes" id="UP000182321"/>
    </source>
</evidence>
<evidence type="ECO:0000259" key="4">
    <source>
        <dbReference type="Pfam" id="PF01420"/>
    </source>
</evidence>
<dbReference type="Proteomes" id="UP000182321">
    <property type="component" value="Unassembled WGS sequence"/>
</dbReference>
<dbReference type="GO" id="GO:0009307">
    <property type="term" value="P:DNA restriction-modification system"/>
    <property type="evidence" value="ECO:0007669"/>
    <property type="project" value="UniProtKB-KW"/>
</dbReference>
<dbReference type="InterPro" id="IPR000055">
    <property type="entry name" value="Restrct_endonuc_typeI_TRD"/>
</dbReference>
<gene>
    <name evidence="5" type="ORF">SAMN02910377_00650</name>
</gene>
<dbReference type="AlphaFoldDB" id="A0A1H7G756"/>
<reference evidence="6" key="1">
    <citation type="submission" date="2016-10" db="EMBL/GenBank/DDBJ databases">
        <authorList>
            <person name="Varghese N."/>
        </authorList>
    </citation>
    <scope>NUCLEOTIDE SEQUENCE [LARGE SCALE GENOMIC DNA]</scope>
    <source>
        <strain evidence="6">ACV-9</strain>
    </source>
</reference>
<feature type="domain" description="Type I restriction modification DNA specificity" evidence="4">
    <location>
        <begin position="218"/>
        <end position="362"/>
    </location>
</feature>
<evidence type="ECO:0000256" key="1">
    <source>
        <dbReference type="ARBA" id="ARBA00010923"/>
    </source>
</evidence>
<dbReference type="PANTHER" id="PTHR30408:SF12">
    <property type="entry name" value="TYPE I RESTRICTION ENZYME MJAVIII SPECIFICITY SUBUNIT"/>
    <property type="match status" value="1"/>
</dbReference>
<organism evidence="5 6">
    <name type="scientific">Pseudobutyrivibrio ruminis</name>
    <dbReference type="NCBI Taxonomy" id="46206"/>
    <lineage>
        <taxon>Bacteria</taxon>
        <taxon>Bacillati</taxon>
        <taxon>Bacillota</taxon>
        <taxon>Clostridia</taxon>
        <taxon>Lachnospirales</taxon>
        <taxon>Lachnospiraceae</taxon>
        <taxon>Pseudobutyrivibrio</taxon>
    </lineage>
</organism>
<dbReference type="RefSeq" id="WP_074789113.1">
    <property type="nucleotide sequence ID" value="NZ_FNZX01000004.1"/>
</dbReference>
<evidence type="ECO:0000256" key="3">
    <source>
        <dbReference type="ARBA" id="ARBA00023125"/>
    </source>
</evidence>